<dbReference type="Proteomes" id="UP000784294">
    <property type="component" value="Unassembled WGS sequence"/>
</dbReference>
<evidence type="ECO:0000313" key="3">
    <source>
        <dbReference type="Proteomes" id="UP000784294"/>
    </source>
</evidence>
<feature type="region of interest" description="Disordered" evidence="1">
    <location>
        <begin position="217"/>
        <end position="300"/>
    </location>
</feature>
<feature type="region of interest" description="Disordered" evidence="1">
    <location>
        <begin position="122"/>
        <end position="151"/>
    </location>
</feature>
<comment type="caution">
    <text evidence="2">The sequence shown here is derived from an EMBL/GenBank/DDBJ whole genome shotgun (WGS) entry which is preliminary data.</text>
</comment>
<proteinExistence type="predicted"/>
<feature type="compositionally biased region" description="Basic and acidic residues" evidence="1">
    <location>
        <begin position="238"/>
        <end position="258"/>
    </location>
</feature>
<dbReference type="AlphaFoldDB" id="A0A448XQ59"/>
<sequence>MPTKHRFALNCIGLHKEKGKSCLCVSVIWSQLIICLTHYSFATVKFQFQSNCIIHFLITRKHCFAVNGIGLPKEDRQPCLCASVIWSQLIICLTHYSSRLSNAGVVELWMDEWKNQLEQHNTRTDEAAQPGKVAQTKRANAYEGPVSEESRAARPLAELAPNTAQVNDASHASAASAASGAAEAGLQACSAHYRPVPGSNGPVSSAGSAMRLGQANAALQSAPSGRAGRGRASSFARRRVDVSSRRDSHSRRWGERGRGGRAVVRPCTLTEPSGPASPAQPRQAVGPARDTKAEKERVSE</sequence>
<reference evidence="2" key="1">
    <citation type="submission" date="2018-11" db="EMBL/GenBank/DDBJ databases">
        <authorList>
            <consortium name="Pathogen Informatics"/>
        </authorList>
    </citation>
    <scope>NUCLEOTIDE SEQUENCE</scope>
</reference>
<protein>
    <submittedName>
        <fullName evidence="2">Uncharacterized protein</fullName>
    </submittedName>
</protein>
<accession>A0A448XQ59</accession>
<gene>
    <name evidence="2" type="ORF">PXEA_LOCUS35608</name>
</gene>
<keyword evidence="3" id="KW-1185">Reference proteome</keyword>
<evidence type="ECO:0000256" key="1">
    <source>
        <dbReference type="SAM" id="MobiDB-lite"/>
    </source>
</evidence>
<evidence type="ECO:0000313" key="2">
    <source>
        <dbReference type="EMBL" id="VEL42168.1"/>
    </source>
</evidence>
<feature type="compositionally biased region" description="Low complexity" evidence="1">
    <location>
        <begin position="224"/>
        <end position="235"/>
    </location>
</feature>
<organism evidence="2 3">
    <name type="scientific">Protopolystoma xenopodis</name>
    <dbReference type="NCBI Taxonomy" id="117903"/>
    <lineage>
        <taxon>Eukaryota</taxon>
        <taxon>Metazoa</taxon>
        <taxon>Spiralia</taxon>
        <taxon>Lophotrochozoa</taxon>
        <taxon>Platyhelminthes</taxon>
        <taxon>Monogenea</taxon>
        <taxon>Polyopisthocotylea</taxon>
        <taxon>Polystomatidea</taxon>
        <taxon>Polystomatidae</taxon>
        <taxon>Protopolystoma</taxon>
    </lineage>
</organism>
<feature type="compositionally biased region" description="Basic and acidic residues" evidence="1">
    <location>
        <begin position="289"/>
        <end position="300"/>
    </location>
</feature>
<name>A0A448XQ59_9PLAT</name>
<dbReference type="EMBL" id="CAAALY010272893">
    <property type="protein sequence ID" value="VEL42168.1"/>
    <property type="molecule type" value="Genomic_DNA"/>
</dbReference>